<reference evidence="3" key="1">
    <citation type="submission" date="2024-05" db="EMBL/GenBank/DDBJ databases">
        <authorList>
            <person name="Bunk B."/>
            <person name="Swiderski J."/>
            <person name="Sproer C."/>
            <person name="Thiel V."/>
        </authorList>
    </citation>
    <scope>NUCLEOTIDE SEQUENCE</scope>
    <source>
        <strain evidence="3">DSM 17735</strain>
        <plasmid evidence="3">p1</plasmid>
    </source>
</reference>
<dbReference type="Gene3D" id="2.40.160.10">
    <property type="entry name" value="Porin"/>
    <property type="match status" value="1"/>
</dbReference>
<dbReference type="InterPro" id="IPR023614">
    <property type="entry name" value="Porin_dom_sf"/>
</dbReference>
<organism evidence="3">
    <name type="scientific">Polaromonas hydrogenivorans</name>
    <dbReference type="NCBI Taxonomy" id="335476"/>
    <lineage>
        <taxon>Bacteria</taxon>
        <taxon>Pseudomonadati</taxon>
        <taxon>Pseudomonadota</taxon>
        <taxon>Betaproteobacteria</taxon>
        <taxon>Burkholderiales</taxon>
        <taxon>Comamonadaceae</taxon>
        <taxon>Polaromonas</taxon>
    </lineage>
</organism>
<evidence type="ECO:0000256" key="1">
    <source>
        <dbReference type="SAM" id="SignalP"/>
    </source>
</evidence>
<dbReference type="GO" id="GO:0015288">
    <property type="term" value="F:porin activity"/>
    <property type="evidence" value="ECO:0007669"/>
    <property type="project" value="InterPro"/>
</dbReference>
<proteinExistence type="predicted"/>
<dbReference type="Pfam" id="PF13609">
    <property type="entry name" value="Porin_4"/>
    <property type="match status" value="1"/>
</dbReference>
<protein>
    <submittedName>
        <fullName evidence="3">Porin</fullName>
    </submittedName>
</protein>
<feature type="signal peptide" evidence="1">
    <location>
        <begin position="1"/>
        <end position="22"/>
    </location>
</feature>
<name>A0AAU7M080_9BURK</name>
<gene>
    <name evidence="3" type="ORF">ABLV49_21345</name>
</gene>
<accession>A0AAU7M080</accession>
<feature type="domain" description="Porin" evidence="2">
    <location>
        <begin position="11"/>
        <end position="378"/>
    </location>
</feature>
<geneLocation type="plasmid" evidence="3">
    <name>p1</name>
</geneLocation>
<keyword evidence="3" id="KW-0614">Plasmid</keyword>
<dbReference type="SUPFAM" id="SSF56935">
    <property type="entry name" value="Porins"/>
    <property type="match status" value="1"/>
</dbReference>
<keyword evidence="1" id="KW-0732">Signal</keyword>
<dbReference type="EMBL" id="CP157676">
    <property type="protein sequence ID" value="XBP72623.1"/>
    <property type="molecule type" value="Genomic_DNA"/>
</dbReference>
<dbReference type="GO" id="GO:0016020">
    <property type="term" value="C:membrane"/>
    <property type="evidence" value="ECO:0007669"/>
    <property type="project" value="InterPro"/>
</dbReference>
<dbReference type="InterPro" id="IPR033900">
    <property type="entry name" value="Gram_neg_porin_domain"/>
</dbReference>
<evidence type="ECO:0000313" key="3">
    <source>
        <dbReference type="EMBL" id="XBP72623.1"/>
    </source>
</evidence>
<evidence type="ECO:0000259" key="2">
    <source>
        <dbReference type="Pfam" id="PF13609"/>
    </source>
</evidence>
<feature type="chain" id="PRO_5043537619" evidence="1">
    <location>
        <begin position="23"/>
        <end position="411"/>
    </location>
</feature>
<sequence>MPVKLTTLVLLAAALYAASARADDSDGPTFSFNGFGTLGMVYSSERQADFSSNFFKPNGAGYTRAWSADVDSLIAGQVTANLTPQLSAVLQVVSEQNYDDTYSPHVEWANIKYQFTPDFSVRVGRTVLPTFLFSQTRKVGYTLPWVRPPYEVYSFNPLTNSDGLDVSYRLHVGESTHTMQANVGQKDLKLASNGGTLVLRNMWSISNTAELGALTAHIAYQKFYATAPSFNVLFDAFRQFGPQGVAIADQYDVNKKPVSIIGVGANYDPGNWFVIGEWSHINTKTPFGKGTGWYVSSGYRFGKFTPFVTYAQAKADNLSDPGLTVSALPPFLAGPATGLNAALNSVLSRKAVQNTISVGGRWDFMKNTDLKLQFDHTRIGTGSSGMLINIQPGFQTGGKVNVFSATLDFVF</sequence>
<dbReference type="AlphaFoldDB" id="A0AAU7M080"/>
<dbReference type="RefSeq" id="WP_349282318.1">
    <property type="nucleotide sequence ID" value="NZ_CBCSCU010000097.1"/>
</dbReference>